<evidence type="ECO:0000313" key="2">
    <source>
        <dbReference type="Proteomes" id="UP000078084"/>
    </source>
</evidence>
<protein>
    <recommendedName>
        <fullName evidence="3">Phage gp6-like head-tail connector protein</fullName>
    </recommendedName>
</protein>
<name>A0A171KSH0_9BURK</name>
<dbReference type="NCBIfam" id="TIGR01560">
    <property type="entry name" value="put_DNA_pack"/>
    <property type="match status" value="1"/>
</dbReference>
<dbReference type="AlphaFoldDB" id="A0A171KSH0"/>
<dbReference type="InterPro" id="IPR021146">
    <property type="entry name" value="Phage_gp6-like_head-tail"/>
</dbReference>
<dbReference type="Proteomes" id="UP000078084">
    <property type="component" value="Unassembled WGS sequence"/>
</dbReference>
<dbReference type="Gene3D" id="1.10.3230.30">
    <property type="entry name" value="Phage gp6-like head-tail connector protein"/>
    <property type="match status" value="1"/>
</dbReference>
<keyword evidence="2" id="KW-1185">Reference proteome</keyword>
<organism evidence="1 2">
    <name type="scientific">Kerstersia gyiorum</name>
    <dbReference type="NCBI Taxonomy" id="206506"/>
    <lineage>
        <taxon>Bacteria</taxon>
        <taxon>Pseudomonadati</taxon>
        <taxon>Pseudomonadota</taxon>
        <taxon>Betaproteobacteria</taxon>
        <taxon>Burkholderiales</taxon>
        <taxon>Alcaligenaceae</taxon>
        <taxon>Kerstersia</taxon>
    </lineage>
</organism>
<proteinExistence type="predicted"/>
<reference evidence="1 2" key="1">
    <citation type="submission" date="2015-04" db="EMBL/GenBank/DDBJ databases">
        <title>Genome sequence of Kerstersia gyiorum CG1.</title>
        <authorList>
            <person name="Greninger A.L."/>
            <person name="Kozyreva V."/>
            <person name="Chaturvedi V."/>
        </authorList>
    </citation>
    <scope>NUCLEOTIDE SEQUENCE [LARGE SCALE GENOMIC DNA]</scope>
    <source>
        <strain evidence="1 2">CG1</strain>
    </source>
</reference>
<evidence type="ECO:0008006" key="3">
    <source>
        <dbReference type="Google" id="ProtNLM"/>
    </source>
</evidence>
<dbReference type="STRING" id="206506.AAV32_09700"/>
<dbReference type="InterPro" id="IPR006450">
    <property type="entry name" value="Phage_HK97_gp6-like"/>
</dbReference>
<dbReference type="CDD" id="cd08054">
    <property type="entry name" value="gp6"/>
    <property type="match status" value="1"/>
</dbReference>
<comment type="caution">
    <text evidence="1">The sequence shown here is derived from an EMBL/GenBank/DDBJ whole genome shotgun (WGS) entry which is preliminary data.</text>
</comment>
<accession>A0A171KSH0</accession>
<sequence>MLVSTDLAKGFLRVDEDAGEDAVIEELLMAAEQVVIGYLNRPVFESQAALDAAIQAGTAGDDPMVSNAAIRAAILKVCGEIYKNREDTAQSQSPVSLDFRRLVWAYRRFNGV</sequence>
<dbReference type="Pfam" id="PF05135">
    <property type="entry name" value="Phage_connect_1"/>
    <property type="match status" value="1"/>
</dbReference>
<dbReference type="RefSeq" id="WP_068370901.1">
    <property type="nucleotide sequence ID" value="NZ_LBNE01000005.1"/>
</dbReference>
<gene>
    <name evidence="1" type="ORF">AAV32_09700</name>
</gene>
<dbReference type="EMBL" id="LBNE01000005">
    <property type="protein sequence ID" value="KKO71837.1"/>
    <property type="molecule type" value="Genomic_DNA"/>
</dbReference>
<evidence type="ECO:0000313" key="1">
    <source>
        <dbReference type="EMBL" id="KKO71837.1"/>
    </source>
</evidence>